<dbReference type="EMBL" id="KQ965738">
    <property type="protein sequence ID" value="KXS19506.1"/>
    <property type="molecule type" value="Genomic_DNA"/>
</dbReference>
<accession>A0A139ARY3</accession>
<feature type="compositionally biased region" description="Basic and acidic residues" evidence="5">
    <location>
        <begin position="114"/>
        <end position="130"/>
    </location>
</feature>
<feature type="active site" description="Proton donor" evidence="4">
    <location>
        <position position="392"/>
    </location>
</feature>
<dbReference type="GO" id="GO:0006080">
    <property type="term" value="P:substituted mannan metabolic process"/>
    <property type="evidence" value="ECO:0007669"/>
    <property type="project" value="InterPro"/>
</dbReference>
<evidence type="ECO:0000256" key="1">
    <source>
        <dbReference type="ARBA" id="ARBA00007754"/>
    </source>
</evidence>
<dbReference type="PANTHER" id="PTHR40079">
    <property type="entry name" value="MANNAN ENDO-1,4-BETA-MANNOSIDASE E-RELATED"/>
    <property type="match status" value="1"/>
</dbReference>
<evidence type="ECO:0000256" key="4">
    <source>
        <dbReference type="PROSITE-ProRule" id="PRU01100"/>
    </source>
</evidence>
<evidence type="ECO:0000259" key="7">
    <source>
        <dbReference type="PROSITE" id="PS51764"/>
    </source>
</evidence>
<evidence type="ECO:0000313" key="9">
    <source>
        <dbReference type="Proteomes" id="UP000070544"/>
    </source>
</evidence>
<comment type="similarity">
    <text evidence="1 4">Belongs to the glycosyl hydrolase 26 family.</text>
</comment>
<organism evidence="8 9">
    <name type="scientific">Gonapodya prolifera (strain JEL478)</name>
    <name type="common">Monoblepharis prolifera</name>
    <dbReference type="NCBI Taxonomy" id="1344416"/>
    <lineage>
        <taxon>Eukaryota</taxon>
        <taxon>Fungi</taxon>
        <taxon>Fungi incertae sedis</taxon>
        <taxon>Chytridiomycota</taxon>
        <taxon>Chytridiomycota incertae sedis</taxon>
        <taxon>Monoblepharidomycetes</taxon>
        <taxon>Monoblepharidales</taxon>
        <taxon>Gonapodyaceae</taxon>
        <taxon>Gonapodya</taxon>
    </lineage>
</organism>
<dbReference type="Gene3D" id="3.20.20.80">
    <property type="entry name" value="Glycosidases"/>
    <property type="match status" value="1"/>
</dbReference>
<feature type="transmembrane region" description="Helical" evidence="6">
    <location>
        <begin position="205"/>
        <end position="229"/>
    </location>
</feature>
<dbReference type="PROSITE" id="PS51764">
    <property type="entry name" value="GH26"/>
    <property type="match status" value="1"/>
</dbReference>
<keyword evidence="6" id="KW-0472">Membrane</keyword>
<keyword evidence="3 4" id="KW-0326">Glycosidase</keyword>
<feature type="region of interest" description="Disordered" evidence="5">
    <location>
        <begin position="1"/>
        <end position="140"/>
    </location>
</feature>
<dbReference type="InterPro" id="IPR000805">
    <property type="entry name" value="Glyco_hydro_26"/>
</dbReference>
<evidence type="ECO:0000313" key="8">
    <source>
        <dbReference type="EMBL" id="KXS19506.1"/>
    </source>
</evidence>
<dbReference type="Proteomes" id="UP000070544">
    <property type="component" value="Unassembled WGS sequence"/>
</dbReference>
<dbReference type="InterPro" id="IPR022790">
    <property type="entry name" value="GH26_dom"/>
</dbReference>
<dbReference type="SUPFAM" id="SSF51445">
    <property type="entry name" value="(Trans)glycosidases"/>
    <property type="match status" value="1"/>
</dbReference>
<feature type="compositionally biased region" description="Basic residues" evidence="5">
    <location>
        <begin position="21"/>
        <end position="37"/>
    </location>
</feature>
<sequence>MSRYLDPNWDFAPEMDSRLSPSRRKGSRSGSRSRKSRKADVVVASEDYWNEPEADPYEDHYSSRDGDRDGDEWDQTEYGYGDQPETDAVASSGRSGRKKRGSSRKHRRKRSKSKSKDKDREEYVEQDSVRLPEPGLTSDLVTPEHQYHDIATLSPQWHSRWDEPPQVMESSEPSPLYKEEETMIEGGLPQARYPAVDEKPKRRRWLLCGVIFTVLLLAAGGAGAAIYFLKFRPGLSTSSNPNMPQAGSGALASDANATKTAGATASVSSLPTLTTATPYPPAGKMWFGVAIDEDFNKISDRWTVNNTRGVMPKLVCVFWTMDNHTLDPRVLARNMTHYASNASELPVGSIIEITLMPSNGLVLVTDDLIKLFADAFRVLNEQYAVIVRFGHEMNGAWYTWLGRQPTLYKSTFRRLATVVHATAPATAMLWAPTIADTYPYATYNLPPPNTTDFEAVDTNKNGAIDSGDDPYAPYYPGDDVVDWVGGTVYHYGPTYPYVNNFVPPRDYFDWTITGKSIVDGTTISPSFYDVYATAKNKPFMLGEVGIYHWQNGTGADALSQKQAWWRILTDRTTRAKYPLFRALAWFEVAKIEPGWNNQYIDFTIGLNSTIVDAFLTDISTAGSTQSDIDPTSLEWAIDYRQG</sequence>
<name>A0A139ARY3_GONPJ</name>
<keyword evidence="9" id="KW-1185">Reference proteome</keyword>
<dbReference type="InterPro" id="IPR017853">
    <property type="entry name" value="GH"/>
</dbReference>
<gene>
    <name evidence="8" type="ORF">M427DRAFT_132022</name>
</gene>
<feature type="domain" description="GH26" evidence="7">
    <location>
        <begin position="265"/>
        <end position="615"/>
    </location>
</feature>
<protein>
    <submittedName>
        <fullName evidence="8">Glycoside hydrolase family 26 protein</fullName>
    </submittedName>
</protein>
<feature type="compositionally biased region" description="Basic residues" evidence="5">
    <location>
        <begin position="95"/>
        <end position="113"/>
    </location>
</feature>
<keyword evidence="6" id="KW-0812">Transmembrane</keyword>
<dbReference type="OrthoDB" id="428177at2759"/>
<proteinExistence type="inferred from homology"/>
<dbReference type="GO" id="GO:0016985">
    <property type="term" value="F:mannan endo-1,4-beta-mannosidase activity"/>
    <property type="evidence" value="ECO:0007669"/>
    <property type="project" value="InterPro"/>
</dbReference>
<dbReference type="Pfam" id="PF02156">
    <property type="entry name" value="Glyco_hydro_26"/>
    <property type="match status" value="1"/>
</dbReference>
<dbReference type="PANTHER" id="PTHR40079:SF4">
    <property type="entry name" value="GH26 DOMAIN-CONTAINING PROTEIN-RELATED"/>
    <property type="match status" value="1"/>
</dbReference>
<dbReference type="AlphaFoldDB" id="A0A139ARY3"/>
<evidence type="ECO:0000256" key="5">
    <source>
        <dbReference type="SAM" id="MobiDB-lite"/>
    </source>
</evidence>
<evidence type="ECO:0000256" key="3">
    <source>
        <dbReference type="ARBA" id="ARBA00023295"/>
    </source>
</evidence>
<reference evidence="8 9" key="1">
    <citation type="journal article" date="2015" name="Genome Biol. Evol.">
        <title>Phylogenomic analyses indicate that early fungi evolved digesting cell walls of algal ancestors of land plants.</title>
        <authorList>
            <person name="Chang Y."/>
            <person name="Wang S."/>
            <person name="Sekimoto S."/>
            <person name="Aerts A.L."/>
            <person name="Choi C."/>
            <person name="Clum A."/>
            <person name="LaButti K.M."/>
            <person name="Lindquist E.A."/>
            <person name="Yee Ngan C."/>
            <person name="Ohm R.A."/>
            <person name="Salamov A.A."/>
            <person name="Grigoriev I.V."/>
            <person name="Spatafora J.W."/>
            <person name="Berbee M.L."/>
        </authorList>
    </citation>
    <scope>NUCLEOTIDE SEQUENCE [LARGE SCALE GENOMIC DNA]</scope>
    <source>
        <strain evidence="8 9">JEL478</strain>
    </source>
</reference>
<feature type="active site" description="Nucleophile" evidence="4">
    <location>
        <position position="543"/>
    </location>
</feature>
<keyword evidence="2 4" id="KW-0378">Hydrolase</keyword>
<evidence type="ECO:0000256" key="6">
    <source>
        <dbReference type="SAM" id="Phobius"/>
    </source>
</evidence>
<feature type="compositionally biased region" description="Basic and acidic residues" evidence="5">
    <location>
        <begin position="57"/>
        <end position="67"/>
    </location>
</feature>
<evidence type="ECO:0000256" key="2">
    <source>
        <dbReference type="ARBA" id="ARBA00022801"/>
    </source>
</evidence>
<keyword evidence="6" id="KW-1133">Transmembrane helix</keyword>